<protein>
    <submittedName>
        <fullName evidence="2">Uncharacterized protein</fullName>
    </submittedName>
</protein>
<evidence type="ECO:0000256" key="1">
    <source>
        <dbReference type="SAM" id="MobiDB-lite"/>
    </source>
</evidence>
<accession>A0A699UGG1</accession>
<dbReference type="AlphaFoldDB" id="A0A699UGG1"/>
<evidence type="ECO:0000313" key="2">
    <source>
        <dbReference type="EMBL" id="GFD20579.1"/>
    </source>
</evidence>
<reference evidence="2" key="1">
    <citation type="journal article" date="2019" name="Sci. Rep.">
        <title>Draft genome of Tanacetum cinerariifolium, the natural source of mosquito coil.</title>
        <authorList>
            <person name="Yamashiro T."/>
            <person name="Shiraishi A."/>
            <person name="Satake H."/>
            <person name="Nakayama K."/>
        </authorList>
    </citation>
    <scope>NUCLEOTIDE SEQUENCE</scope>
</reference>
<name>A0A699UGG1_TANCI</name>
<organism evidence="2">
    <name type="scientific">Tanacetum cinerariifolium</name>
    <name type="common">Dalmatian daisy</name>
    <name type="synonym">Chrysanthemum cinerariifolium</name>
    <dbReference type="NCBI Taxonomy" id="118510"/>
    <lineage>
        <taxon>Eukaryota</taxon>
        <taxon>Viridiplantae</taxon>
        <taxon>Streptophyta</taxon>
        <taxon>Embryophyta</taxon>
        <taxon>Tracheophyta</taxon>
        <taxon>Spermatophyta</taxon>
        <taxon>Magnoliopsida</taxon>
        <taxon>eudicotyledons</taxon>
        <taxon>Gunneridae</taxon>
        <taxon>Pentapetalae</taxon>
        <taxon>asterids</taxon>
        <taxon>campanulids</taxon>
        <taxon>Asterales</taxon>
        <taxon>Asteraceae</taxon>
        <taxon>Asteroideae</taxon>
        <taxon>Anthemideae</taxon>
        <taxon>Anthemidinae</taxon>
        <taxon>Tanacetum</taxon>
    </lineage>
</organism>
<proteinExistence type="predicted"/>
<gene>
    <name evidence="2" type="ORF">Tci_892548</name>
</gene>
<dbReference type="EMBL" id="BKCJ011323173">
    <property type="protein sequence ID" value="GFD20579.1"/>
    <property type="molecule type" value="Genomic_DNA"/>
</dbReference>
<feature type="non-terminal residue" evidence="2">
    <location>
        <position position="1"/>
    </location>
</feature>
<comment type="caution">
    <text evidence="2">The sequence shown here is derived from an EMBL/GenBank/DDBJ whole genome shotgun (WGS) entry which is preliminary data.</text>
</comment>
<feature type="region of interest" description="Disordered" evidence="1">
    <location>
        <begin position="39"/>
        <end position="75"/>
    </location>
</feature>
<sequence>LTSLVGIRPGESLFATPDILIRVENRQSIFNIHMCSNGRWGKPTGNGSDTGVATMPKSNKKNGNGDGDGDDVEQNKLMENSMCDYDSSILMCLMENSA</sequence>